<keyword evidence="1" id="KW-0732">Signal</keyword>
<dbReference type="RefSeq" id="WP_021876325.1">
    <property type="nucleotide sequence ID" value="NZ_CP018624.1"/>
</dbReference>
<feature type="domain" description="Peptidoglycan hydrolase PcsB coiled-coil" evidence="5">
    <location>
        <begin position="124"/>
        <end position="192"/>
    </location>
</feature>
<dbReference type="InterPro" id="IPR016047">
    <property type="entry name" value="M23ase_b-sheet_dom"/>
</dbReference>
<dbReference type="PANTHER" id="PTHR21666:SF289">
    <property type="entry name" value="L-ALA--D-GLU ENDOPEPTIDASE"/>
    <property type="match status" value="1"/>
</dbReference>
<proteinExistence type="predicted"/>
<evidence type="ECO:0000259" key="5">
    <source>
        <dbReference type="Pfam" id="PF24568"/>
    </source>
</evidence>
<reference evidence="6 7" key="1">
    <citation type="submission" date="2021-08" db="EMBL/GenBank/DDBJ databases">
        <title>Genome sequence analysis of Clostridium chauvoei strains of European origin and evaluation of typing options for outbreak investigations.</title>
        <authorList>
            <person name="Abdel-Glil M."/>
            <person name="Thomas P."/>
            <person name="Seyboldt C."/>
        </authorList>
    </citation>
    <scope>NUCLEOTIDE SEQUENCE [LARGE SCALE GENOMIC DNA]</scope>
    <source>
        <strain evidence="6 7">S0260-09</strain>
    </source>
</reference>
<dbReference type="Pfam" id="PF24568">
    <property type="entry name" value="CC_PcsB"/>
    <property type="match status" value="1"/>
</dbReference>
<gene>
    <name evidence="6" type="ORF">K4H94_03950</name>
</gene>
<dbReference type="InterPro" id="IPR050570">
    <property type="entry name" value="Cell_wall_metabolism_enzyme"/>
</dbReference>
<name>A0ABD4RGX6_9CLOT</name>
<sequence>MKNKRLKFIVYTITCIITINYNVVWAESSSSIQQEIDKNKQSVEKLESEKNKINGEKSQEKSKLDGILSEIENKTNILNSVNEEVNSYQSKIDNIQTKIDNIHNDILVVENEIQEKQDLIVQKEQEEKTTQATLETRLRSYYKIDMASQYLYMIIESKSITELFNTTENIFRIMKLDKELISKVKEAQKELKVEKDSLNEKVEKMNKDKEEVIAKQDELKEAQKEFLVKQEEQQKQMNELRALEEQKSGYINSLSDKENQLAGKIGDLLAYNEDLQAELDAILANINNSNNLGNNESSNNSNETTTNSSEETFLRPGGGEVTDDYGPRINPVTGASGFHKGVDLGDSYGAPVRAAKSGTVEYVGVISGYGNTVIINHGNGVQTLYAHNSEFSVSVGQVVKRGDTIAKVGSTGMSTGPHIHWEIRVNGQHISPMPYV</sequence>
<keyword evidence="2" id="KW-0175">Coiled coil</keyword>
<comment type="caution">
    <text evidence="6">The sequence shown here is derived from an EMBL/GenBank/DDBJ whole genome shotgun (WGS) entry which is preliminary data.</text>
</comment>
<evidence type="ECO:0000313" key="7">
    <source>
        <dbReference type="Proteomes" id="UP000775179"/>
    </source>
</evidence>
<dbReference type="EMBL" id="JAIFTX010000006">
    <property type="protein sequence ID" value="MBX7290204.1"/>
    <property type="molecule type" value="Genomic_DNA"/>
</dbReference>
<organism evidence="6 7">
    <name type="scientific">Clostridium chauvoei</name>
    <dbReference type="NCBI Taxonomy" id="46867"/>
    <lineage>
        <taxon>Bacteria</taxon>
        <taxon>Bacillati</taxon>
        <taxon>Bacillota</taxon>
        <taxon>Clostridia</taxon>
        <taxon>Eubacteriales</taxon>
        <taxon>Clostridiaceae</taxon>
        <taxon>Clostridium</taxon>
    </lineage>
</organism>
<dbReference type="GeneID" id="66302331"/>
<dbReference type="SMR" id="A0ABD4RGX6"/>
<evidence type="ECO:0000313" key="6">
    <source>
        <dbReference type="EMBL" id="MBX7290204.1"/>
    </source>
</evidence>
<dbReference type="AlphaFoldDB" id="A0ABD4RGX6"/>
<dbReference type="CDD" id="cd12797">
    <property type="entry name" value="M23_peptidase"/>
    <property type="match status" value="1"/>
</dbReference>
<feature type="domain" description="M23ase beta-sheet core" evidence="4">
    <location>
        <begin position="338"/>
        <end position="432"/>
    </location>
</feature>
<dbReference type="SUPFAM" id="SSF51261">
    <property type="entry name" value="Duplicated hybrid motif"/>
    <property type="match status" value="1"/>
</dbReference>
<dbReference type="Pfam" id="PF01551">
    <property type="entry name" value="Peptidase_M23"/>
    <property type="match status" value="1"/>
</dbReference>
<evidence type="ECO:0000256" key="3">
    <source>
        <dbReference type="SAM" id="MobiDB-lite"/>
    </source>
</evidence>
<feature type="region of interest" description="Disordered" evidence="3">
    <location>
        <begin position="290"/>
        <end position="329"/>
    </location>
</feature>
<dbReference type="Proteomes" id="UP000775179">
    <property type="component" value="Unassembled WGS sequence"/>
</dbReference>
<evidence type="ECO:0000256" key="2">
    <source>
        <dbReference type="SAM" id="Coils"/>
    </source>
</evidence>
<accession>A0ABD4RGX6</accession>
<dbReference type="Gene3D" id="6.10.250.3150">
    <property type="match status" value="1"/>
</dbReference>
<dbReference type="PANTHER" id="PTHR21666">
    <property type="entry name" value="PEPTIDASE-RELATED"/>
    <property type="match status" value="1"/>
</dbReference>
<evidence type="ECO:0000259" key="4">
    <source>
        <dbReference type="Pfam" id="PF01551"/>
    </source>
</evidence>
<evidence type="ECO:0000256" key="1">
    <source>
        <dbReference type="ARBA" id="ARBA00022729"/>
    </source>
</evidence>
<dbReference type="InterPro" id="IPR057309">
    <property type="entry name" value="PcsB_CC"/>
</dbReference>
<feature type="compositionally biased region" description="Low complexity" evidence="3">
    <location>
        <begin position="290"/>
        <end position="311"/>
    </location>
</feature>
<dbReference type="Gene3D" id="2.70.70.10">
    <property type="entry name" value="Glucose Permease (Domain IIA)"/>
    <property type="match status" value="1"/>
</dbReference>
<dbReference type="KEGG" id="cchv:BTM20_10650"/>
<feature type="coiled-coil region" evidence="2">
    <location>
        <begin position="29"/>
        <end position="129"/>
    </location>
</feature>
<protein>
    <submittedName>
        <fullName evidence="6">Peptidoglycan DD-metalloendopeptidase family protein</fullName>
    </submittedName>
</protein>
<dbReference type="InterPro" id="IPR011055">
    <property type="entry name" value="Dup_hybrid_motif"/>
</dbReference>